<evidence type="ECO:0000259" key="1">
    <source>
        <dbReference type="Pfam" id="PF01966"/>
    </source>
</evidence>
<dbReference type="SUPFAM" id="SSF109604">
    <property type="entry name" value="HD-domain/PDEase-like"/>
    <property type="match status" value="1"/>
</dbReference>
<accession>A0A1R2BSZ6</accession>
<evidence type="ECO:0000313" key="3">
    <source>
        <dbReference type="Proteomes" id="UP000187209"/>
    </source>
</evidence>
<dbReference type="InterPro" id="IPR003607">
    <property type="entry name" value="HD/PDEase_dom"/>
</dbReference>
<dbReference type="EMBL" id="MPUH01000447">
    <property type="protein sequence ID" value="OMJ79942.1"/>
    <property type="molecule type" value="Genomic_DNA"/>
</dbReference>
<dbReference type="InterPro" id="IPR006674">
    <property type="entry name" value="HD_domain"/>
</dbReference>
<sequence length="327" mass="38222">MGSSSSSKSKNSNHTAYPLIALQANSISNIQSVTSKYVQNYIPSLLSNLQSAENILKENQHLNSKHERYESLVHSWNLFRNHMKTSEQEMIHFCQEEWEYENRVDDGLVCSHIIAVVIAVYVDWEFKIIDEHDKNVILWAALFHDVAKRGPPEMDTKDPFHPFTSASKALRIFSRLGWVTKNDAVEEAAKYINESFFHYKWGNFMDNSRLPMIYPLLLKATGLIEEIENFSTYREIEMAVPKEQLFVFEIVAIILFHQSFDFDPKYPNFTPLKYDEILKYTSPRLVKLVSIMHKGDNGSYNFPLPMNKWTFGRRIENTTTQILRFFK</sequence>
<protein>
    <recommendedName>
        <fullName evidence="1">HD domain-containing protein</fullName>
    </recommendedName>
</protein>
<gene>
    <name evidence="2" type="ORF">SteCoe_19927</name>
</gene>
<dbReference type="CDD" id="cd00077">
    <property type="entry name" value="HDc"/>
    <property type="match status" value="1"/>
</dbReference>
<dbReference type="AlphaFoldDB" id="A0A1R2BSZ6"/>
<organism evidence="2 3">
    <name type="scientific">Stentor coeruleus</name>
    <dbReference type="NCBI Taxonomy" id="5963"/>
    <lineage>
        <taxon>Eukaryota</taxon>
        <taxon>Sar</taxon>
        <taxon>Alveolata</taxon>
        <taxon>Ciliophora</taxon>
        <taxon>Postciliodesmatophora</taxon>
        <taxon>Heterotrichea</taxon>
        <taxon>Heterotrichida</taxon>
        <taxon>Stentoridae</taxon>
        <taxon>Stentor</taxon>
    </lineage>
</organism>
<comment type="caution">
    <text evidence="2">The sequence shown here is derived from an EMBL/GenBank/DDBJ whole genome shotgun (WGS) entry which is preliminary data.</text>
</comment>
<dbReference type="Pfam" id="PF01966">
    <property type="entry name" value="HD"/>
    <property type="match status" value="1"/>
</dbReference>
<reference evidence="2 3" key="1">
    <citation type="submission" date="2016-11" db="EMBL/GenBank/DDBJ databases">
        <title>The macronuclear genome of Stentor coeruleus: a giant cell with tiny introns.</title>
        <authorList>
            <person name="Slabodnick M."/>
            <person name="Ruby J.G."/>
            <person name="Reiff S.B."/>
            <person name="Swart E.C."/>
            <person name="Gosai S."/>
            <person name="Prabakaran S."/>
            <person name="Witkowska E."/>
            <person name="Larue G.E."/>
            <person name="Fisher S."/>
            <person name="Freeman R.M."/>
            <person name="Gunawardena J."/>
            <person name="Chu W."/>
            <person name="Stover N.A."/>
            <person name="Gregory B.D."/>
            <person name="Nowacki M."/>
            <person name="Derisi J."/>
            <person name="Roy S.W."/>
            <person name="Marshall W.F."/>
            <person name="Sood P."/>
        </authorList>
    </citation>
    <scope>NUCLEOTIDE SEQUENCE [LARGE SCALE GENOMIC DNA]</scope>
    <source>
        <strain evidence="2">WM001</strain>
    </source>
</reference>
<proteinExistence type="predicted"/>
<keyword evidence="3" id="KW-1185">Reference proteome</keyword>
<dbReference type="OrthoDB" id="320779at2759"/>
<evidence type="ECO:0000313" key="2">
    <source>
        <dbReference type="EMBL" id="OMJ79942.1"/>
    </source>
</evidence>
<feature type="domain" description="HD" evidence="1">
    <location>
        <begin position="119"/>
        <end position="196"/>
    </location>
</feature>
<dbReference type="Proteomes" id="UP000187209">
    <property type="component" value="Unassembled WGS sequence"/>
</dbReference>
<name>A0A1R2BSZ6_9CILI</name>